<keyword evidence="6" id="KW-0239">DNA-directed DNA polymerase</keyword>
<dbReference type="AlphaFoldDB" id="A0A6N6RGA1"/>
<keyword evidence="3 11" id="KW-0808">Transferase</keyword>
<dbReference type="Gene3D" id="3.40.50.300">
    <property type="entry name" value="P-loop containing nucleotide triphosphate hydrolases"/>
    <property type="match status" value="1"/>
</dbReference>
<dbReference type="InterPro" id="IPR048466">
    <property type="entry name" value="DNA_pol3_delta-like_C"/>
</dbReference>
<dbReference type="InterPro" id="IPR005790">
    <property type="entry name" value="DNA_polIII_delta"/>
</dbReference>
<comment type="similarity">
    <text evidence="7">Belongs to the DNA polymerase HolA subunit family.</text>
</comment>
<dbReference type="RefSeq" id="WP_151667591.1">
    <property type="nucleotide sequence ID" value="NZ_WBVO01000007.1"/>
</dbReference>
<dbReference type="SUPFAM" id="SSF52540">
    <property type="entry name" value="P-loop containing nucleoside triphosphate hydrolases"/>
    <property type="match status" value="1"/>
</dbReference>
<dbReference type="EC" id="2.7.7.7" evidence="1"/>
<dbReference type="GO" id="GO:0003887">
    <property type="term" value="F:DNA-directed DNA polymerase activity"/>
    <property type="evidence" value="ECO:0007669"/>
    <property type="project" value="UniProtKB-KW"/>
</dbReference>
<evidence type="ECO:0000256" key="1">
    <source>
        <dbReference type="ARBA" id="ARBA00012417"/>
    </source>
</evidence>
<evidence type="ECO:0000259" key="9">
    <source>
        <dbReference type="Pfam" id="PF06144"/>
    </source>
</evidence>
<evidence type="ECO:0000256" key="6">
    <source>
        <dbReference type="ARBA" id="ARBA00022932"/>
    </source>
</evidence>
<accession>A0A6N6RGA1</accession>
<gene>
    <name evidence="11" type="primary">holA</name>
    <name evidence="11" type="ORF">F8C67_09430</name>
</gene>
<reference evidence="11 12" key="1">
    <citation type="submission" date="2019-09" db="EMBL/GenBank/DDBJ databases">
        <title>Genomes of family Cryomorphaceae.</title>
        <authorList>
            <person name="Bowman J.P."/>
        </authorList>
    </citation>
    <scope>NUCLEOTIDE SEQUENCE [LARGE SCALE GENOMIC DNA]</scope>
    <source>
        <strain evidence="11 12">LMG 25704</strain>
    </source>
</reference>
<name>A0A6N6RGA1_9FLAO</name>
<dbReference type="NCBIfam" id="TIGR01128">
    <property type="entry name" value="holA"/>
    <property type="match status" value="1"/>
</dbReference>
<dbReference type="SUPFAM" id="SSF48019">
    <property type="entry name" value="post-AAA+ oligomerization domain-like"/>
    <property type="match status" value="1"/>
</dbReference>
<dbReference type="OrthoDB" id="1172326at2"/>
<dbReference type="Pfam" id="PF21694">
    <property type="entry name" value="DNA_pol3_delta_C"/>
    <property type="match status" value="1"/>
</dbReference>
<dbReference type="Proteomes" id="UP000468650">
    <property type="component" value="Unassembled WGS sequence"/>
</dbReference>
<protein>
    <recommendedName>
        <fullName evidence="2">DNA polymerase III subunit delta</fullName>
        <ecNumber evidence="1">2.7.7.7</ecNumber>
    </recommendedName>
</protein>
<dbReference type="InterPro" id="IPR027417">
    <property type="entry name" value="P-loop_NTPase"/>
</dbReference>
<dbReference type="Gene3D" id="1.10.8.60">
    <property type="match status" value="1"/>
</dbReference>
<evidence type="ECO:0000313" key="12">
    <source>
        <dbReference type="Proteomes" id="UP000468650"/>
    </source>
</evidence>
<dbReference type="Pfam" id="PF06144">
    <property type="entry name" value="DNA_pol3_delta"/>
    <property type="match status" value="1"/>
</dbReference>
<keyword evidence="12" id="KW-1185">Reference proteome</keyword>
<dbReference type="GO" id="GO:0003677">
    <property type="term" value="F:DNA binding"/>
    <property type="evidence" value="ECO:0007669"/>
    <property type="project" value="InterPro"/>
</dbReference>
<sequence>MTFEAISKELDQKVYRPIYFLMGEEPYFIDKITERIEHEVLEEAEKGFNQSVIYGKETTVQDIVSEAKRFPMMSEKQVVVVKEAQHVRNIEDLKSYAEQPQPTTVLVIAYKYKKLDKRKALAKVLAKDHVLLESKKLYDNQVADWLSNQIRQNGYKVSPKAVALLTEFVGSDLGRMTQELDKLMIVVPKGGEISADVIERNIGISKDYNNFELQKAIAEGNVVKANKIIHYFAQNPKDNPLVVTISLIFSYFTKVIQVHTNAGKSQSELAGALRVNPYFLKDYLAAAKRYPLNKCLRIIGYLREADGRSKGLGGGDISHEDILRELIFKILH</sequence>
<dbReference type="InterPro" id="IPR010372">
    <property type="entry name" value="DNA_pol3_delta_N"/>
</dbReference>
<evidence type="ECO:0000256" key="7">
    <source>
        <dbReference type="ARBA" id="ARBA00034754"/>
    </source>
</evidence>
<dbReference type="GO" id="GO:0009360">
    <property type="term" value="C:DNA polymerase III complex"/>
    <property type="evidence" value="ECO:0007669"/>
    <property type="project" value="InterPro"/>
</dbReference>
<evidence type="ECO:0000256" key="2">
    <source>
        <dbReference type="ARBA" id="ARBA00017703"/>
    </source>
</evidence>
<dbReference type="PANTHER" id="PTHR34388">
    <property type="entry name" value="DNA POLYMERASE III SUBUNIT DELTA"/>
    <property type="match status" value="1"/>
</dbReference>
<organism evidence="11 12">
    <name type="scientific">Phaeocystidibacter luteus</name>
    <dbReference type="NCBI Taxonomy" id="911197"/>
    <lineage>
        <taxon>Bacteria</taxon>
        <taxon>Pseudomonadati</taxon>
        <taxon>Bacteroidota</taxon>
        <taxon>Flavobacteriia</taxon>
        <taxon>Flavobacteriales</taxon>
        <taxon>Phaeocystidibacteraceae</taxon>
        <taxon>Phaeocystidibacter</taxon>
    </lineage>
</organism>
<dbReference type="Gene3D" id="1.20.272.10">
    <property type="match status" value="1"/>
</dbReference>
<evidence type="ECO:0000256" key="8">
    <source>
        <dbReference type="ARBA" id="ARBA00049244"/>
    </source>
</evidence>
<evidence type="ECO:0000256" key="4">
    <source>
        <dbReference type="ARBA" id="ARBA00022695"/>
    </source>
</evidence>
<comment type="caution">
    <text evidence="11">The sequence shown here is derived from an EMBL/GenBank/DDBJ whole genome shotgun (WGS) entry which is preliminary data.</text>
</comment>
<feature type="domain" description="DNA polymerase III delta N-terminal" evidence="9">
    <location>
        <begin position="19"/>
        <end position="133"/>
    </location>
</feature>
<feature type="domain" description="DNA polymerase III delta subunit-like C-terminal" evidence="10">
    <location>
        <begin position="209"/>
        <end position="310"/>
    </location>
</feature>
<comment type="catalytic activity">
    <reaction evidence="8">
        <text>DNA(n) + a 2'-deoxyribonucleoside 5'-triphosphate = DNA(n+1) + diphosphate</text>
        <dbReference type="Rhea" id="RHEA:22508"/>
        <dbReference type="Rhea" id="RHEA-COMP:17339"/>
        <dbReference type="Rhea" id="RHEA-COMP:17340"/>
        <dbReference type="ChEBI" id="CHEBI:33019"/>
        <dbReference type="ChEBI" id="CHEBI:61560"/>
        <dbReference type="ChEBI" id="CHEBI:173112"/>
        <dbReference type="EC" id="2.7.7.7"/>
    </reaction>
</comment>
<evidence type="ECO:0000256" key="3">
    <source>
        <dbReference type="ARBA" id="ARBA00022679"/>
    </source>
</evidence>
<evidence type="ECO:0000256" key="5">
    <source>
        <dbReference type="ARBA" id="ARBA00022705"/>
    </source>
</evidence>
<dbReference type="GO" id="GO:0006261">
    <property type="term" value="P:DNA-templated DNA replication"/>
    <property type="evidence" value="ECO:0007669"/>
    <property type="project" value="TreeGrafter"/>
</dbReference>
<proteinExistence type="inferred from homology"/>
<dbReference type="PANTHER" id="PTHR34388:SF1">
    <property type="entry name" value="DNA POLYMERASE III SUBUNIT DELTA"/>
    <property type="match status" value="1"/>
</dbReference>
<keyword evidence="5" id="KW-0235">DNA replication</keyword>
<dbReference type="InterPro" id="IPR008921">
    <property type="entry name" value="DNA_pol3_clamp-load_cplx_C"/>
</dbReference>
<keyword evidence="4 11" id="KW-0548">Nucleotidyltransferase</keyword>
<evidence type="ECO:0000313" key="11">
    <source>
        <dbReference type="EMBL" id="KAB2809768.1"/>
    </source>
</evidence>
<evidence type="ECO:0000259" key="10">
    <source>
        <dbReference type="Pfam" id="PF21694"/>
    </source>
</evidence>
<dbReference type="EMBL" id="WBVO01000007">
    <property type="protein sequence ID" value="KAB2809768.1"/>
    <property type="molecule type" value="Genomic_DNA"/>
</dbReference>